<name>A0ABS1N1Q2_9ACTN</name>
<evidence type="ECO:0000313" key="1">
    <source>
        <dbReference type="EMBL" id="MBL1093967.1"/>
    </source>
</evidence>
<comment type="caution">
    <text evidence="1">The sequence shown here is derived from an EMBL/GenBank/DDBJ whole genome shotgun (WGS) entry which is preliminary data.</text>
</comment>
<dbReference type="EMBL" id="JAERRI010000024">
    <property type="protein sequence ID" value="MBL1093967.1"/>
    <property type="molecule type" value="Genomic_DNA"/>
</dbReference>
<dbReference type="RefSeq" id="WP_201810142.1">
    <property type="nucleotide sequence ID" value="NZ_JAERRI010000024.1"/>
</dbReference>
<evidence type="ECO:0000313" key="2">
    <source>
        <dbReference type="Proteomes" id="UP000629371"/>
    </source>
</evidence>
<reference evidence="1 2" key="1">
    <citation type="submission" date="2021-01" db="EMBL/GenBank/DDBJ databases">
        <title>WGS of actinomycetes isolated from Thailand.</title>
        <authorList>
            <person name="Thawai C."/>
        </authorList>
    </citation>
    <scope>NUCLEOTIDE SEQUENCE [LARGE SCALE GENOMIC DNA]</scope>
    <source>
        <strain evidence="1 2">CH9-7</strain>
    </source>
</reference>
<keyword evidence="2" id="KW-1185">Reference proteome</keyword>
<proteinExistence type="predicted"/>
<sequence>MSWHWVDTCELTFVRLGALAVREALACVAEDREPQLIETKVRLMF</sequence>
<gene>
    <name evidence="1" type="ORF">JK360_32415</name>
</gene>
<dbReference type="Proteomes" id="UP000629371">
    <property type="component" value="Unassembled WGS sequence"/>
</dbReference>
<accession>A0ABS1N1Q2</accession>
<protein>
    <submittedName>
        <fullName evidence="1">Uncharacterized protein</fullName>
    </submittedName>
</protein>
<organism evidence="1 2">
    <name type="scientific">Streptomyces siderophoricus</name>
    <dbReference type="NCBI Taxonomy" id="2802281"/>
    <lineage>
        <taxon>Bacteria</taxon>
        <taxon>Bacillati</taxon>
        <taxon>Actinomycetota</taxon>
        <taxon>Actinomycetes</taxon>
        <taxon>Kitasatosporales</taxon>
        <taxon>Streptomycetaceae</taxon>
        <taxon>Streptomyces</taxon>
    </lineage>
</organism>